<feature type="signal peptide" evidence="1">
    <location>
        <begin position="1"/>
        <end position="25"/>
    </location>
</feature>
<dbReference type="OrthoDB" id="9806357at2"/>
<dbReference type="AlphaFoldDB" id="A0A521CD92"/>
<proteinExistence type="predicted"/>
<gene>
    <name evidence="2" type="ORF">SAMN06265218_105233</name>
</gene>
<sequence length="371" mass="41765">MPLQKFLFFPLLVVFLASCSQTTSSNFSETTSNDWLVSEDEIVDGGPGRDGIPSIDQPIFAPANQVTYVQDDRLVIGIKIDNEIKVYPHQILDWHEVINDRSGETYFSLTYCPLTGTGIAWDRTVNGEVVEFGVSGLLYRNNLIPYDRSTNTNWSQMQMRGIQGALKGKHLHTYQVVQTTWKTLKMMYPDSRVLTTQTGYSRFYRGYAYGEDYLTDHSDILFPIKNQDKRLPNKTIVHAVFLSQGTNVNSNIQVFPVNSMGDSIQVNNVDTENNSFVTAGSAKYSFVVSFSRTLPNGTIFDFEAVQDNLPVIMSDQEGNKWTIFGEAVDGPRAGTRLNAVTSYNGYWFAIADFFPSSCIYPLTICKQIIDK</sequence>
<evidence type="ECO:0008006" key="4">
    <source>
        <dbReference type="Google" id="ProtNLM"/>
    </source>
</evidence>
<dbReference type="PROSITE" id="PS51257">
    <property type="entry name" value="PROKAR_LIPOPROTEIN"/>
    <property type="match status" value="1"/>
</dbReference>
<dbReference type="Proteomes" id="UP000317593">
    <property type="component" value="Unassembled WGS sequence"/>
</dbReference>
<accession>A0A521CD92</accession>
<protein>
    <recommendedName>
        <fullName evidence="4">DUF3179 domain-containing protein</fullName>
    </recommendedName>
</protein>
<organism evidence="2 3">
    <name type="scientific">Fodinibius sediminis</name>
    <dbReference type="NCBI Taxonomy" id="1214077"/>
    <lineage>
        <taxon>Bacteria</taxon>
        <taxon>Pseudomonadati</taxon>
        <taxon>Balneolota</taxon>
        <taxon>Balneolia</taxon>
        <taxon>Balneolales</taxon>
        <taxon>Balneolaceae</taxon>
        <taxon>Fodinibius</taxon>
    </lineage>
</organism>
<feature type="chain" id="PRO_5021696894" description="DUF3179 domain-containing protein" evidence="1">
    <location>
        <begin position="26"/>
        <end position="371"/>
    </location>
</feature>
<dbReference type="RefSeq" id="WP_142713978.1">
    <property type="nucleotide sequence ID" value="NZ_FXTH01000005.1"/>
</dbReference>
<dbReference type="InterPro" id="IPR021516">
    <property type="entry name" value="DUF3179"/>
</dbReference>
<evidence type="ECO:0000256" key="1">
    <source>
        <dbReference type="SAM" id="SignalP"/>
    </source>
</evidence>
<keyword evidence="3" id="KW-1185">Reference proteome</keyword>
<keyword evidence="1" id="KW-0732">Signal</keyword>
<evidence type="ECO:0000313" key="3">
    <source>
        <dbReference type="Proteomes" id="UP000317593"/>
    </source>
</evidence>
<dbReference type="Pfam" id="PF11376">
    <property type="entry name" value="DUF3179"/>
    <property type="match status" value="1"/>
</dbReference>
<dbReference type="EMBL" id="FXTH01000005">
    <property type="protein sequence ID" value="SMO56771.1"/>
    <property type="molecule type" value="Genomic_DNA"/>
</dbReference>
<name>A0A521CD92_9BACT</name>
<evidence type="ECO:0000313" key="2">
    <source>
        <dbReference type="EMBL" id="SMO56771.1"/>
    </source>
</evidence>
<reference evidence="2 3" key="1">
    <citation type="submission" date="2017-05" db="EMBL/GenBank/DDBJ databases">
        <authorList>
            <person name="Varghese N."/>
            <person name="Submissions S."/>
        </authorList>
    </citation>
    <scope>NUCLEOTIDE SEQUENCE [LARGE SCALE GENOMIC DNA]</scope>
    <source>
        <strain evidence="2 3">DSM 21194</strain>
    </source>
</reference>